<dbReference type="GO" id="GO:0009073">
    <property type="term" value="P:aromatic amino acid family biosynthetic process"/>
    <property type="evidence" value="ECO:0007669"/>
    <property type="project" value="UniProtKB-UniRule"/>
</dbReference>
<gene>
    <name evidence="4" type="ordered locus">Desca_2024</name>
</gene>
<evidence type="ECO:0000313" key="5">
    <source>
        <dbReference type="Proteomes" id="UP000009226"/>
    </source>
</evidence>
<reference evidence="4 5" key="1">
    <citation type="submission" date="2011-05" db="EMBL/GenBank/DDBJ databases">
        <title>Complete sequence of Desulfotomaculum carboxydivorans CO-1-SRB.</title>
        <authorList>
            <consortium name="US DOE Joint Genome Institute"/>
            <person name="Lucas S."/>
            <person name="Han J."/>
            <person name="Lapidus A."/>
            <person name="Cheng J.-F."/>
            <person name="Goodwin L."/>
            <person name="Pitluck S."/>
            <person name="Peters L."/>
            <person name="Mikhailova N."/>
            <person name="Lu M."/>
            <person name="Han C."/>
            <person name="Tapia R."/>
            <person name="Land M."/>
            <person name="Hauser L."/>
            <person name="Kyrpides N."/>
            <person name="Ivanova N."/>
            <person name="Pagani I."/>
            <person name="Stams A."/>
            <person name="Plugge C."/>
            <person name="Muyzer G."/>
            <person name="Kuever J."/>
            <person name="Parshina S."/>
            <person name="Ivanova A."/>
            <person name="Nazina T."/>
            <person name="Woyke T."/>
        </authorList>
    </citation>
    <scope>NUCLEOTIDE SEQUENCE [LARGE SCALE GENOMIC DNA]</scope>
    <source>
        <strain evidence="5">DSM 14880 / VKM B-2319 / CO-1-SRB</strain>
    </source>
</reference>
<dbReference type="PROSITE" id="PS51167">
    <property type="entry name" value="CHORISMATE_MUT_1"/>
    <property type="match status" value="1"/>
</dbReference>
<keyword evidence="2 3" id="KW-0057">Aromatic amino acid biosynthesis</keyword>
<comment type="catalytic activity">
    <reaction evidence="3">
        <text>chorismate = prephenate</text>
        <dbReference type="Rhea" id="RHEA:13897"/>
        <dbReference type="ChEBI" id="CHEBI:29748"/>
        <dbReference type="ChEBI" id="CHEBI:29934"/>
        <dbReference type="EC" id="5.4.99.5"/>
    </reaction>
</comment>
<dbReference type="NCBIfam" id="TIGR01796">
    <property type="entry name" value="CM_mono_aroH"/>
    <property type="match status" value="1"/>
</dbReference>
<evidence type="ECO:0000256" key="1">
    <source>
        <dbReference type="NCBIfam" id="TIGR01796"/>
    </source>
</evidence>
<dbReference type="eggNOG" id="COG4401">
    <property type="taxonomic scope" value="Bacteria"/>
</dbReference>
<evidence type="ECO:0000256" key="2">
    <source>
        <dbReference type="PIRSR" id="PIRSR005965-1"/>
    </source>
</evidence>
<dbReference type="STRING" id="868595.Desca_2024"/>
<feature type="binding site" evidence="2">
    <location>
        <position position="109"/>
    </location>
    <ligand>
        <name>prephenate</name>
        <dbReference type="ChEBI" id="CHEBI:29934"/>
    </ligand>
</feature>
<protein>
    <recommendedName>
        <fullName evidence="1 3">chorismate mutase</fullName>
        <ecNumber evidence="1 3">5.4.99.5</ecNumber>
    </recommendedName>
</protein>
<name>F6B991_DESCC</name>
<dbReference type="InterPro" id="IPR008243">
    <property type="entry name" value="Chorismate_mutase_AroH"/>
</dbReference>
<dbReference type="Gene3D" id="3.30.1330.40">
    <property type="entry name" value="RutC-like"/>
    <property type="match status" value="1"/>
</dbReference>
<dbReference type="GO" id="GO:0046417">
    <property type="term" value="P:chorismate metabolic process"/>
    <property type="evidence" value="ECO:0007669"/>
    <property type="project" value="TreeGrafter"/>
</dbReference>
<dbReference type="GO" id="GO:0004106">
    <property type="term" value="F:chorismate mutase activity"/>
    <property type="evidence" value="ECO:0007669"/>
    <property type="project" value="UniProtKB-UniRule"/>
</dbReference>
<sequence>MAFFVRGIRGATTVERNEAQEIFDATQELLRSILEQNQINIEDICSVFFTVTPDLNAAFPARAARAMGWDYVPLMCALESDVVGALPKCIRVLVHVNTSKGQKEMKHVYLRQAINLRPDLVH</sequence>
<feature type="binding site" evidence="2">
    <location>
        <position position="9"/>
    </location>
    <ligand>
        <name>prephenate</name>
        <dbReference type="ChEBI" id="CHEBI:29934"/>
    </ligand>
</feature>
<dbReference type="AlphaFoldDB" id="F6B991"/>
<dbReference type="PIRSF" id="PIRSF005965">
    <property type="entry name" value="Chor_mut_AroH"/>
    <property type="match status" value="1"/>
</dbReference>
<proteinExistence type="predicted"/>
<keyword evidence="2 3" id="KW-0028">Amino-acid biosynthesis</keyword>
<dbReference type="KEGG" id="dca:Desca_2024"/>
<dbReference type="GO" id="GO:0008652">
    <property type="term" value="P:amino acid biosynthetic process"/>
    <property type="evidence" value="ECO:0007669"/>
    <property type="project" value="UniProtKB-UniRule"/>
</dbReference>
<dbReference type="HOGENOM" id="CLU_133236_1_0_9"/>
<dbReference type="CDD" id="cd02185">
    <property type="entry name" value="AroH"/>
    <property type="match status" value="1"/>
</dbReference>
<dbReference type="EC" id="5.4.99.5" evidence="1 3"/>
<keyword evidence="5" id="KW-1185">Reference proteome</keyword>
<dbReference type="RefSeq" id="WP_003543815.1">
    <property type="nucleotide sequence ID" value="NC_015565.1"/>
</dbReference>
<feature type="binding site" evidence="2">
    <location>
        <position position="91"/>
    </location>
    <ligand>
        <name>prephenate</name>
        <dbReference type="ChEBI" id="CHEBI:29934"/>
    </ligand>
</feature>
<dbReference type="PANTHER" id="PTHR21164">
    <property type="entry name" value="CHORISMATE MUTASE"/>
    <property type="match status" value="1"/>
</dbReference>
<accession>F6B991</accession>
<keyword evidence="3 4" id="KW-0413">Isomerase</keyword>
<evidence type="ECO:0000256" key="3">
    <source>
        <dbReference type="PROSITE-ProRule" id="PRU00514"/>
    </source>
</evidence>
<evidence type="ECO:0000313" key="4">
    <source>
        <dbReference type="EMBL" id="AEF94863.1"/>
    </source>
</evidence>
<dbReference type="PANTHER" id="PTHR21164:SF0">
    <property type="entry name" value="CHORISMATE MUTASE AROH"/>
    <property type="match status" value="1"/>
</dbReference>
<organism evidence="4 5">
    <name type="scientific">Desulfotomaculum nigrificans (strain DSM 14880 / VKM B-2319 / CO-1-SRB)</name>
    <name type="common">Desulfotomaculum carboxydivorans</name>
    <dbReference type="NCBI Taxonomy" id="868595"/>
    <lineage>
        <taxon>Bacteria</taxon>
        <taxon>Bacillati</taxon>
        <taxon>Bacillota</taxon>
        <taxon>Clostridia</taxon>
        <taxon>Eubacteriales</taxon>
        <taxon>Desulfotomaculaceae</taxon>
        <taxon>Desulfotomaculum</taxon>
    </lineage>
</organism>
<dbReference type="UniPathway" id="UPA00120">
    <property type="reaction ID" value="UER00203"/>
</dbReference>
<dbReference type="SUPFAM" id="SSF55298">
    <property type="entry name" value="YjgF-like"/>
    <property type="match status" value="1"/>
</dbReference>
<dbReference type="Pfam" id="PF07736">
    <property type="entry name" value="CM_1"/>
    <property type="match status" value="1"/>
</dbReference>
<dbReference type="InterPro" id="IPR035959">
    <property type="entry name" value="RutC-like_sf"/>
</dbReference>
<dbReference type="EMBL" id="CP002736">
    <property type="protein sequence ID" value="AEF94863.1"/>
    <property type="molecule type" value="Genomic_DNA"/>
</dbReference>
<dbReference type="Proteomes" id="UP000009226">
    <property type="component" value="Chromosome"/>
</dbReference>